<reference evidence="1" key="1">
    <citation type="submission" date="2020-08" db="EMBL/GenBank/DDBJ databases">
        <title>Genome sequencing and assembly of the red palm weevil Rhynchophorus ferrugineus.</title>
        <authorList>
            <person name="Dias G.B."/>
            <person name="Bergman C.M."/>
            <person name="Manee M."/>
        </authorList>
    </citation>
    <scope>NUCLEOTIDE SEQUENCE</scope>
    <source>
        <strain evidence="1">AA-2017</strain>
        <tissue evidence="1">Whole larva</tissue>
    </source>
</reference>
<gene>
    <name evidence="1" type="ORF">GWI33_008790</name>
</gene>
<accession>A0A834INP1</accession>
<feature type="non-terminal residue" evidence="1">
    <location>
        <position position="149"/>
    </location>
</feature>
<evidence type="ECO:0000313" key="2">
    <source>
        <dbReference type="Proteomes" id="UP000625711"/>
    </source>
</evidence>
<dbReference type="AlphaFoldDB" id="A0A834INP1"/>
<organism evidence="1 2">
    <name type="scientific">Rhynchophorus ferrugineus</name>
    <name type="common">Red palm weevil</name>
    <name type="synonym">Curculio ferrugineus</name>
    <dbReference type="NCBI Taxonomy" id="354439"/>
    <lineage>
        <taxon>Eukaryota</taxon>
        <taxon>Metazoa</taxon>
        <taxon>Ecdysozoa</taxon>
        <taxon>Arthropoda</taxon>
        <taxon>Hexapoda</taxon>
        <taxon>Insecta</taxon>
        <taxon>Pterygota</taxon>
        <taxon>Neoptera</taxon>
        <taxon>Endopterygota</taxon>
        <taxon>Coleoptera</taxon>
        <taxon>Polyphaga</taxon>
        <taxon>Cucujiformia</taxon>
        <taxon>Curculionidae</taxon>
        <taxon>Dryophthorinae</taxon>
        <taxon>Rhynchophorus</taxon>
    </lineage>
</organism>
<proteinExistence type="predicted"/>
<dbReference type="EMBL" id="JAACXV010002960">
    <property type="protein sequence ID" value="KAF7277302.1"/>
    <property type="molecule type" value="Genomic_DNA"/>
</dbReference>
<dbReference type="OrthoDB" id="6783940at2759"/>
<feature type="non-terminal residue" evidence="1">
    <location>
        <position position="1"/>
    </location>
</feature>
<evidence type="ECO:0000313" key="1">
    <source>
        <dbReference type="EMBL" id="KAF7277302.1"/>
    </source>
</evidence>
<name>A0A834INP1_RHYFE</name>
<keyword evidence="2" id="KW-1185">Reference proteome</keyword>
<sequence>KKIASVKNLVDTTLNQYATDDVVPVPEDIDRNSLQVNMDENLQKKDTGERQVTFSPVVSQRNITSPCEDVLDNHISHYKDESIYRNHADDDLSNGITTEFRRSDPNYIQLLSFLDEVDRKCSKSLIEAKENAMMASKMMQSSINLDTVP</sequence>
<comment type="caution">
    <text evidence="1">The sequence shown here is derived from an EMBL/GenBank/DDBJ whole genome shotgun (WGS) entry which is preliminary data.</text>
</comment>
<protein>
    <submittedName>
        <fullName evidence="1">Uncharacterized protein</fullName>
    </submittedName>
</protein>
<dbReference type="Proteomes" id="UP000625711">
    <property type="component" value="Unassembled WGS sequence"/>
</dbReference>